<keyword evidence="3" id="KW-0813">Transport</keyword>
<dbReference type="InterPro" id="IPR044746">
    <property type="entry name" value="ABCC_6TM_D1"/>
</dbReference>
<feature type="transmembrane region" description="Helical" evidence="11">
    <location>
        <begin position="843"/>
        <end position="865"/>
    </location>
</feature>
<proteinExistence type="inferred from homology"/>
<evidence type="ECO:0000313" key="14">
    <source>
        <dbReference type="EMBL" id="CAD9296825.1"/>
    </source>
</evidence>
<keyword evidence="4 11" id="KW-0812">Transmembrane</keyword>
<feature type="domain" description="ABC transmembrane type-1" evidence="13">
    <location>
        <begin position="617"/>
        <end position="908"/>
    </location>
</feature>
<keyword evidence="9 11" id="KW-0472">Membrane</keyword>
<sequence length="1241" mass="136450">MTESSYFHRVNRCGFQVRTAISASVYRKSLRLASSEQQKTTLGELVNLMQVDATKLEAFVPQVHVLWDGMFQIAGYMTILGTLLGWPSLMGLLVMMFAGPVMGKIMGRIYGATRSMVKDTDRRVKTVNEAIQGIRCVKMYTWEESFEKEIGSSRQAELNCLRSVAYLRSFSRAYMSALPAVAAVVTFVVYAYATNRPTTASTLFAALVAFEQLRFPLMFYPMALALLVQAKVSLHRVAIFLGMGEVVTEEGYKREDQSSDVDGGEIIVQDATVYWSDPTIPIPKVDENDEDSKSLERSEHTKEVSTTEMDGSDVAYPKPVVTNLTLHVQPGQLCACIGRVGSGKSSLCSAILNETVLGEGSSITLRGRRVAYAAQSPWILNKTVRDNILFGLPYDEERYEQVIEACQLTHDLAMLDDGDQTEIGERGINLSGGQKQRVSVARAAYSNADVIILDDPLSALDPEVASDLFEACILNFMKGKTRLLVTNQLQCLAKCDTIVALDRGRVIEQGTYDDLMSDDDGKVQQLLKDLEGTSNSSESEKMEETKDKASATKEQVVVVDDGVGAKKVKPDVVANADSAVVADVPKALTSKEEREQGAVRLAVYLKYIRAGGGYFRFAIVYVAFVFCTGLSLLITVSISLWSRDPNYERRSQGFYLGLYALTTVLFAVSTFFRSLLLASFGVKASGVLHKNLLSSILHAPMSFFDTTPTGRILSRFSKDMHSIDQELADYFDFVLFMTLTSVVNLSAIVFVTPWMGIPLIPVIFLYFRILNYFRLVSRETKRLESLSRSPVYSHFSETLGGLSTIRAYGKTDTFEQDFEHKVDENTRAIYCNKTADRWLSVRLELIGATVAGLAAVFATQVVLSADGGTTGTGSNEQFASVAGLSLSYAILITGLLHFVVRTFAALEAAMNSCERVFHYSEEIPQEAAMTSDKLEEDAALAAASAATRTATSNDDDDDDEKEIAPVRAVVASGGKAVHPAGEWPTQGTIVLQNLQMKYRHDTPLVLKGLDVRIKGGERVGVVGRTGSGKSSLLLTLLRIVEPTLEGDPSYEKPPLTIDGVDVLRIGLLELRSKIGIIPQNPVLFSGTIRFNMDPFDEYTDDQIWSALKKCGMYEAVSTMPGELGAPVAEYGENLSQGQRQLLCLGRALLKQCKILMLDEATSSVDFETDREIQRTIREAFVDSTVLTIAHRVNTIMDSDKILVMKDGLAAEFASPEELLSDEASLFADIVRHSKTENGNID</sequence>
<evidence type="ECO:0000256" key="1">
    <source>
        <dbReference type="ARBA" id="ARBA00004141"/>
    </source>
</evidence>
<dbReference type="CDD" id="cd03244">
    <property type="entry name" value="ABCC_MRP_domain2"/>
    <property type="match status" value="1"/>
</dbReference>
<evidence type="ECO:0000256" key="7">
    <source>
        <dbReference type="ARBA" id="ARBA00022840"/>
    </source>
</evidence>
<dbReference type="EMBL" id="HBGK01037917">
    <property type="protein sequence ID" value="CAD9296825.1"/>
    <property type="molecule type" value="Transcribed_RNA"/>
</dbReference>
<evidence type="ECO:0000256" key="9">
    <source>
        <dbReference type="ARBA" id="ARBA00023136"/>
    </source>
</evidence>
<dbReference type="CDD" id="cd18580">
    <property type="entry name" value="ABC_6TM_ABCC_D2"/>
    <property type="match status" value="1"/>
</dbReference>
<dbReference type="PROSITE" id="PS50893">
    <property type="entry name" value="ABC_TRANSPORTER_2"/>
    <property type="match status" value="2"/>
</dbReference>
<accession>A0A7S1VDZ8</accession>
<feature type="domain" description="ABC transmembrane type-1" evidence="13">
    <location>
        <begin position="1"/>
        <end position="229"/>
    </location>
</feature>
<reference evidence="14" key="1">
    <citation type="submission" date="2021-01" db="EMBL/GenBank/DDBJ databases">
        <authorList>
            <person name="Corre E."/>
            <person name="Pelletier E."/>
            <person name="Niang G."/>
            <person name="Scheremetjew M."/>
            <person name="Finn R."/>
            <person name="Kale V."/>
            <person name="Holt S."/>
            <person name="Cochrane G."/>
            <person name="Meng A."/>
            <person name="Brown T."/>
            <person name="Cohen L."/>
        </authorList>
    </citation>
    <scope>NUCLEOTIDE SEQUENCE</scope>
    <source>
        <strain evidence="14">CCMP 410</strain>
    </source>
</reference>
<evidence type="ECO:0000256" key="4">
    <source>
        <dbReference type="ARBA" id="ARBA00022692"/>
    </source>
</evidence>
<keyword evidence="8 11" id="KW-1133">Transmembrane helix</keyword>
<dbReference type="InterPro" id="IPR003439">
    <property type="entry name" value="ABC_transporter-like_ATP-bd"/>
</dbReference>
<dbReference type="GO" id="GO:0016020">
    <property type="term" value="C:membrane"/>
    <property type="evidence" value="ECO:0007669"/>
    <property type="project" value="UniProtKB-SubCell"/>
</dbReference>
<dbReference type="FunFam" id="3.40.50.300:FF:001847">
    <property type="entry name" value="ABC transporter, putative"/>
    <property type="match status" value="1"/>
</dbReference>
<feature type="transmembrane region" description="Helical" evidence="11">
    <location>
        <begin position="614"/>
        <end position="641"/>
    </location>
</feature>
<dbReference type="InterPro" id="IPR017871">
    <property type="entry name" value="ABC_transporter-like_CS"/>
</dbReference>
<feature type="transmembrane region" description="Helical" evidence="11">
    <location>
        <begin position="653"/>
        <end position="676"/>
    </location>
</feature>
<evidence type="ECO:0000256" key="3">
    <source>
        <dbReference type="ARBA" id="ARBA00022448"/>
    </source>
</evidence>
<evidence type="ECO:0000256" key="6">
    <source>
        <dbReference type="ARBA" id="ARBA00022741"/>
    </source>
</evidence>
<dbReference type="InterPro" id="IPR003593">
    <property type="entry name" value="AAA+_ATPase"/>
</dbReference>
<evidence type="ECO:0000256" key="10">
    <source>
        <dbReference type="SAM" id="MobiDB-lite"/>
    </source>
</evidence>
<dbReference type="SUPFAM" id="SSF90123">
    <property type="entry name" value="ABC transporter transmembrane region"/>
    <property type="match status" value="2"/>
</dbReference>
<dbReference type="CDD" id="cd18579">
    <property type="entry name" value="ABC_6TM_ABCC_D1"/>
    <property type="match status" value="1"/>
</dbReference>
<dbReference type="SMART" id="SM00382">
    <property type="entry name" value="AAA"/>
    <property type="match status" value="2"/>
</dbReference>
<dbReference type="PANTHER" id="PTHR24223">
    <property type="entry name" value="ATP-BINDING CASSETTE SUB-FAMILY C"/>
    <property type="match status" value="1"/>
</dbReference>
<dbReference type="GO" id="GO:0140359">
    <property type="term" value="F:ABC-type transporter activity"/>
    <property type="evidence" value="ECO:0007669"/>
    <property type="project" value="InterPro"/>
</dbReference>
<dbReference type="Gene3D" id="1.20.1560.10">
    <property type="entry name" value="ABC transporter type 1, transmembrane domain"/>
    <property type="match status" value="2"/>
</dbReference>
<dbReference type="InterPro" id="IPR044726">
    <property type="entry name" value="ABCC_6TM_D2"/>
</dbReference>
<protein>
    <submittedName>
        <fullName evidence="14">Uncharacterized protein</fullName>
    </submittedName>
</protein>
<dbReference type="PANTHER" id="PTHR24223:SF456">
    <property type="entry name" value="MULTIDRUG RESISTANCE-ASSOCIATED PROTEIN LETHAL(2)03659"/>
    <property type="match status" value="1"/>
</dbReference>
<dbReference type="InterPro" id="IPR027417">
    <property type="entry name" value="P-loop_NTPase"/>
</dbReference>
<keyword evidence="5" id="KW-0677">Repeat</keyword>
<organism evidence="14">
    <name type="scientific">Grammatophora oceanica</name>
    <dbReference type="NCBI Taxonomy" id="210454"/>
    <lineage>
        <taxon>Eukaryota</taxon>
        <taxon>Sar</taxon>
        <taxon>Stramenopiles</taxon>
        <taxon>Ochrophyta</taxon>
        <taxon>Bacillariophyta</taxon>
        <taxon>Fragilariophyceae</taxon>
        <taxon>Fragilariophycidae</taxon>
        <taxon>Rhabdonematales</taxon>
        <taxon>Grammatophoraceae</taxon>
        <taxon>Grammatophora</taxon>
    </lineage>
</organism>
<dbReference type="Pfam" id="PF00664">
    <property type="entry name" value="ABC_membrane"/>
    <property type="match status" value="2"/>
</dbReference>
<dbReference type="InterPro" id="IPR036640">
    <property type="entry name" value="ABC1_TM_sf"/>
</dbReference>
<dbReference type="AlphaFoldDB" id="A0A7S1VDZ8"/>
<evidence type="ECO:0000256" key="2">
    <source>
        <dbReference type="ARBA" id="ARBA00009726"/>
    </source>
</evidence>
<feature type="compositionally biased region" description="Basic and acidic residues" evidence="10">
    <location>
        <begin position="538"/>
        <end position="550"/>
    </location>
</feature>
<dbReference type="GO" id="GO:0016887">
    <property type="term" value="F:ATP hydrolysis activity"/>
    <property type="evidence" value="ECO:0007669"/>
    <property type="project" value="InterPro"/>
</dbReference>
<dbReference type="Pfam" id="PF00005">
    <property type="entry name" value="ABC_tran"/>
    <property type="match status" value="2"/>
</dbReference>
<evidence type="ECO:0000256" key="11">
    <source>
        <dbReference type="SAM" id="Phobius"/>
    </source>
</evidence>
<dbReference type="SUPFAM" id="SSF52540">
    <property type="entry name" value="P-loop containing nucleoside triphosphate hydrolases"/>
    <property type="match status" value="2"/>
</dbReference>
<feature type="transmembrane region" description="Helical" evidence="11">
    <location>
        <begin position="73"/>
        <end position="98"/>
    </location>
</feature>
<feature type="compositionally biased region" description="Basic and acidic residues" evidence="10">
    <location>
        <begin position="291"/>
        <end position="305"/>
    </location>
</feature>
<dbReference type="FunFam" id="3.40.50.300:FF:000610">
    <property type="entry name" value="Multidrug resistance-associated ABC transporter"/>
    <property type="match status" value="1"/>
</dbReference>
<feature type="region of interest" description="Disordered" evidence="10">
    <location>
        <begin position="530"/>
        <end position="550"/>
    </location>
</feature>
<dbReference type="InterPro" id="IPR011527">
    <property type="entry name" value="ABC1_TM_dom"/>
</dbReference>
<dbReference type="InterPro" id="IPR050173">
    <property type="entry name" value="ABC_transporter_C-like"/>
</dbReference>
<comment type="subcellular location">
    <subcellularLocation>
        <location evidence="1">Membrane</location>
        <topology evidence="1">Multi-pass membrane protein</topology>
    </subcellularLocation>
</comment>
<evidence type="ECO:0000259" key="12">
    <source>
        <dbReference type="PROSITE" id="PS50893"/>
    </source>
</evidence>
<feature type="domain" description="ABC transporter" evidence="12">
    <location>
        <begin position="989"/>
        <end position="1231"/>
    </location>
</feature>
<feature type="transmembrane region" description="Helical" evidence="11">
    <location>
        <begin position="173"/>
        <end position="193"/>
    </location>
</feature>
<feature type="domain" description="ABC transporter" evidence="12">
    <location>
        <begin position="299"/>
        <end position="528"/>
    </location>
</feature>
<gene>
    <name evidence="14" type="ORF">GOCE00092_LOCUS19668</name>
</gene>
<dbReference type="CDD" id="cd03250">
    <property type="entry name" value="ABCC_MRP_domain1"/>
    <property type="match status" value="1"/>
</dbReference>
<feature type="region of interest" description="Disordered" evidence="10">
    <location>
        <begin position="282"/>
        <end position="312"/>
    </location>
</feature>
<feature type="transmembrane region" description="Helical" evidence="11">
    <location>
        <begin position="877"/>
        <end position="900"/>
    </location>
</feature>
<comment type="similarity">
    <text evidence="2">Belongs to the ABC transporter superfamily. ABCC family. Conjugate transporter (TC 3.A.1.208) subfamily.</text>
</comment>
<evidence type="ECO:0000256" key="8">
    <source>
        <dbReference type="ARBA" id="ARBA00022989"/>
    </source>
</evidence>
<dbReference type="PROSITE" id="PS00211">
    <property type="entry name" value="ABC_TRANSPORTER_1"/>
    <property type="match status" value="2"/>
</dbReference>
<dbReference type="Gene3D" id="3.40.50.300">
    <property type="entry name" value="P-loop containing nucleotide triphosphate hydrolases"/>
    <property type="match status" value="2"/>
</dbReference>
<evidence type="ECO:0000256" key="5">
    <source>
        <dbReference type="ARBA" id="ARBA00022737"/>
    </source>
</evidence>
<dbReference type="FunFam" id="1.20.1560.10:FF:000010">
    <property type="entry name" value="Multidrug resistance-associated ABC transporter"/>
    <property type="match status" value="1"/>
</dbReference>
<dbReference type="GO" id="GO:0005524">
    <property type="term" value="F:ATP binding"/>
    <property type="evidence" value="ECO:0007669"/>
    <property type="project" value="UniProtKB-KW"/>
</dbReference>
<keyword evidence="7" id="KW-0067">ATP-binding</keyword>
<name>A0A7S1VDZ8_9STRA</name>
<keyword evidence="6" id="KW-0547">Nucleotide-binding</keyword>
<feature type="transmembrane region" description="Helical" evidence="11">
    <location>
        <begin position="756"/>
        <end position="773"/>
    </location>
</feature>
<evidence type="ECO:0000259" key="13">
    <source>
        <dbReference type="PROSITE" id="PS50929"/>
    </source>
</evidence>
<dbReference type="PROSITE" id="PS50929">
    <property type="entry name" value="ABC_TM1F"/>
    <property type="match status" value="2"/>
</dbReference>